<evidence type="ECO:0000313" key="7">
    <source>
        <dbReference type="Proteomes" id="UP000253426"/>
    </source>
</evidence>
<dbReference type="InterPro" id="IPR004408">
    <property type="entry name" value="Biotin_CoA_COase_ligase"/>
</dbReference>
<dbReference type="Pfam" id="PF02237">
    <property type="entry name" value="BPL_C"/>
    <property type="match status" value="1"/>
</dbReference>
<dbReference type="SUPFAM" id="SSF55681">
    <property type="entry name" value="Class II aaRS and biotin synthetases"/>
    <property type="match status" value="1"/>
</dbReference>
<keyword evidence="2" id="KW-0092">Biotin</keyword>
<dbReference type="Gene3D" id="2.30.30.100">
    <property type="match status" value="1"/>
</dbReference>
<dbReference type="PANTHER" id="PTHR12835">
    <property type="entry name" value="BIOTIN PROTEIN LIGASE"/>
    <property type="match status" value="1"/>
</dbReference>
<comment type="catalytic activity">
    <reaction evidence="4">
        <text>biotin + L-lysyl-[protein] + ATP = N(6)-biotinyl-L-lysyl-[protein] + AMP + diphosphate + H(+)</text>
        <dbReference type="Rhea" id="RHEA:11756"/>
        <dbReference type="Rhea" id="RHEA-COMP:9752"/>
        <dbReference type="Rhea" id="RHEA-COMP:10505"/>
        <dbReference type="ChEBI" id="CHEBI:15378"/>
        <dbReference type="ChEBI" id="CHEBI:29969"/>
        <dbReference type="ChEBI" id="CHEBI:30616"/>
        <dbReference type="ChEBI" id="CHEBI:33019"/>
        <dbReference type="ChEBI" id="CHEBI:57586"/>
        <dbReference type="ChEBI" id="CHEBI:83144"/>
        <dbReference type="ChEBI" id="CHEBI:456215"/>
        <dbReference type="EC" id="6.3.4.15"/>
    </reaction>
</comment>
<evidence type="ECO:0000313" key="6">
    <source>
        <dbReference type="EMBL" id="RBP36131.1"/>
    </source>
</evidence>
<organism evidence="6 7">
    <name type="scientific">Roseimicrobium gellanilyticum</name>
    <dbReference type="NCBI Taxonomy" id="748857"/>
    <lineage>
        <taxon>Bacteria</taxon>
        <taxon>Pseudomonadati</taxon>
        <taxon>Verrucomicrobiota</taxon>
        <taxon>Verrucomicrobiia</taxon>
        <taxon>Verrucomicrobiales</taxon>
        <taxon>Verrucomicrobiaceae</taxon>
        <taxon>Roseimicrobium</taxon>
    </lineage>
</organism>
<name>A0A366H2J7_9BACT</name>
<dbReference type="GO" id="GO:0005737">
    <property type="term" value="C:cytoplasm"/>
    <property type="evidence" value="ECO:0007669"/>
    <property type="project" value="TreeGrafter"/>
</dbReference>
<evidence type="ECO:0000256" key="1">
    <source>
        <dbReference type="ARBA" id="ARBA00022598"/>
    </source>
</evidence>
<evidence type="ECO:0000256" key="2">
    <source>
        <dbReference type="ARBA" id="ARBA00023267"/>
    </source>
</evidence>
<dbReference type="Pfam" id="PF03099">
    <property type="entry name" value="BPL_LplA_LipB"/>
    <property type="match status" value="1"/>
</dbReference>
<dbReference type="InterPro" id="IPR004143">
    <property type="entry name" value="BPL_LPL_catalytic"/>
</dbReference>
<evidence type="ECO:0000256" key="3">
    <source>
        <dbReference type="ARBA" id="ARBA00024227"/>
    </source>
</evidence>
<dbReference type="PROSITE" id="PS51733">
    <property type="entry name" value="BPL_LPL_CATALYTIC"/>
    <property type="match status" value="1"/>
</dbReference>
<gene>
    <name evidence="6" type="ORF">DES53_11881</name>
</gene>
<reference evidence="6 7" key="1">
    <citation type="submission" date="2018-06" db="EMBL/GenBank/DDBJ databases">
        <title>Genomic Encyclopedia of Type Strains, Phase IV (KMG-IV): sequencing the most valuable type-strain genomes for metagenomic binning, comparative biology and taxonomic classification.</title>
        <authorList>
            <person name="Goeker M."/>
        </authorList>
    </citation>
    <scope>NUCLEOTIDE SEQUENCE [LARGE SCALE GENOMIC DNA]</scope>
    <source>
        <strain evidence="6 7">DSM 25532</strain>
    </source>
</reference>
<sequence>MSLQTTFTPLEGRRLSAALAGHIVGGEVQTHEEIASTSDLARELGAAGYAHGLVIFAETQTAGRGRRENRWSAPAGQDILCSILLRPSVRMEHWARLTTMAALAICRSIETTTSLHPEIKWPNDVFVQDKKCAGILAETFTGETGAYMVLGIGLNVNTDAYPPELRDIATSMRLAMGDGRLLDRNVVAIALMKQIDRLLPLWEQGYGSVIDEVRRRSRLLGHVVKARVDGREVEGMATDLTEEGHLMLTLANGSALTLTSAEQVRMT</sequence>
<evidence type="ECO:0000259" key="5">
    <source>
        <dbReference type="PROSITE" id="PS51733"/>
    </source>
</evidence>
<keyword evidence="7" id="KW-1185">Reference proteome</keyword>
<dbReference type="EC" id="6.3.4.15" evidence="3"/>
<dbReference type="OrthoDB" id="9807064at2"/>
<dbReference type="InterPro" id="IPR045864">
    <property type="entry name" value="aa-tRNA-synth_II/BPL/LPL"/>
</dbReference>
<accession>A0A366H2J7</accession>
<dbReference type="GO" id="GO:0004077">
    <property type="term" value="F:biotin--[biotin carboxyl-carrier protein] ligase activity"/>
    <property type="evidence" value="ECO:0007669"/>
    <property type="project" value="UniProtKB-EC"/>
</dbReference>
<dbReference type="Gene3D" id="3.30.930.10">
    <property type="entry name" value="Bira Bifunctional Protein, Domain 2"/>
    <property type="match status" value="1"/>
</dbReference>
<dbReference type="CDD" id="cd16442">
    <property type="entry name" value="BPL"/>
    <property type="match status" value="1"/>
</dbReference>
<dbReference type="AlphaFoldDB" id="A0A366H2J7"/>
<dbReference type="InterPro" id="IPR003142">
    <property type="entry name" value="BPL_C"/>
</dbReference>
<dbReference type="NCBIfam" id="TIGR00121">
    <property type="entry name" value="birA_ligase"/>
    <property type="match status" value="1"/>
</dbReference>
<evidence type="ECO:0000256" key="4">
    <source>
        <dbReference type="ARBA" id="ARBA00047846"/>
    </source>
</evidence>
<comment type="caution">
    <text evidence="6">The sequence shown here is derived from an EMBL/GenBank/DDBJ whole genome shotgun (WGS) entry which is preliminary data.</text>
</comment>
<protein>
    <recommendedName>
        <fullName evidence="3">biotin--[biotin carboxyl-carrier protein] ligase</fullName>
        <ecNumber evidence="3">6.3.4.15</ecNumber>
    </recommendedName>
</protein>
<dbReference type="RefSeq" id="WP_113962075.1">
    <property type="nucleotide sequence ID" value="NZ_QNRR01000018.1"/>
</dbReference>
<feature type="domain" description="BPL/LPL catalytic" evidence="5">
    <location>
        <begin position="27"/>
        <end position="203"/>
    </location>
</feature>
<dbReference type="EMBL" id="QNRR01000018">
    <property type="protein sequence ID" value="RBP36131.1"/>
    <property type="molecule type" value="Genomic_DNA"/>
</dbReference>
<dbReference type="PANTHER" id="PTHR12835:SF5">
    <property type="entry name" value="BIOTIN--PROTEIN LIGASE"/>
    <property type="match status" value="1"/>
</dbReference>
<keyword evidence="1 6" id="KW-0436">Ligase</keyword>
<dbReference type="Proteomes" id="UP000253426">
    <property type="component" value="Unassembled WGS sequence"/>
</dbReference>
<proteinExistence type="predicted"/>